<gene>
    <name evidence="3" type="ORF">Rhe02_70380</name>
</gene>
<feature type="region of interest" description="Disordered" evidence="1">
    <location>
        <begin position="147"/>
        <end position="203"/>
    </location>
</feature>
<keyword evidence="2" id="KW-0812">Transmembrane</keyword>
<dbReference type="Proteomes" id="UP000612899">
    <property type="component" value="Unassembled WGS sequence"/>
</dbReference>
<organism evidence="3 4">
    <name type="scientific">Rhizocola hellebori</name>
    <dbReference type="NCBI Taxonomy" id="1392758"/>
    <lineage>
        <taxon>Bacteria</taxon>
        <taxon>Bacillati</taxon>
        <taxon>Actinomycetota</taxon>
        <taxon>Actinomycetes</taxon>
        <taxon>Micromonosporales</taxon>
        <taxon>Micromonosporaceae</taxon>
        <taxon>Rhizocola</taxon>
    </lineage>
</organism>
<comment type="caution">
    <text evidence="3">The sequence shown here is derived from an EMBL/GenBank/DDBJ whole genome shotgun (WGS) entry which is preliminary data.</text>
</comment>
<feature type="compositionally biased region" description="Polar residues" evidence="1">
    <location>
        <begin position="166"/>
        <end position="192"/>
    </location>
</feature>
<evidence type="ECO:0000313" key="3">
    <source>
        <dbReference type="EMBL" id="GIH08971.1"/>
    </source>
</evidence>
<keyword evidence="4" id="KW-1185">Reference proteome</keyword>
<name>A0A8J3QDZ4_9ACTN</name>
<proteinExistence type="predicted"/>
<evidence type="ECO:0000313" key="4">
    <source>
        <dbReference type="Proteomes" id="UP000612899"/>
    </source>
</evidence>
<dbReference type="AlphaFoldDB" id="A0A8J3QDZ4"/>
<sequence length="277" mass="29125">MLADYVGGALDGTPEADRVAQLIASSPQWRSAADELTAALRAVSDDLGVLREAPEIMPPDLVTRFDELLASPAMAPTAARPAMDPLAARRPTRSTKQAKRLRKWAVPVAMLSVVFGFLAFANLFPPTATRNESPLSARDEAGAAEMTDAKALPVPTVTSGKHHNRSSLGGSTRMTSESVPPATTSKTDSASPSPGMGINGGIPPELMRLTDPVALQRCLDAIATVLPGIATLIDYAYFETQPALVISITSIGGKWTFVAGPGCGIKGPDEIFRTPHQ</sequence>
<evidence type="ECO:0000256" key="1">
    <source>
        <dbReference type="SAM" id="MobiDB-lite"/>
    </source>
</evidence>
<feature type="transmembrane region" description="Helical" evidence="2">
    <location>
        <begin position="104"/>
        <end position="124"/>
    </location>
</feature>
<keyword evidence="2" id="KW-0472">Membrane</keyword>
<accession>A0A8J3QDZ4</accession>
<keyword evidence="2" id="KW-1133">Transmembrane helix</keyword>
<evidence type="ECO:0000256" key="2">
    <source>
        <dbReference type="SAM" id="Phobius"/>
    </source>
</evidence>
<reference evidence="3" key="1">
    <citation type="submission" date="2021-01" db="EMBL/GenBank/DDBJ databases">
        <title>Whole genome shotgun sequence of Rhizocola hellebori NBRC 109834.</title>
        <authorList>
            <person name="Komaki H."/>
            <person name="Tamura T."/>
        </authorList>
    </citation>
    <scope>NUCLEOTIDE SEQUENCE</scope>
    <source>
        <strain evidence="3">NBRC 109834</strain>
    </source>
</reference>
<protein>
    <submittedName>
        <fullName evidence="3">Uncharacterized protein</fullName>
    </submittedName>
</protein>
<dbReference type="EMBL" id="BONY01000058">
    <property type="protein sequence ID" value="GIH08971.1"/>
    <property type="molecule type" value="Genomic_DNA"/>
</dbReference>